<keyword evidence="3 9" id="KW-0812">Transmembrane</keyword>
<proteinExistence type="inferred from homology"/>
<dbReference type="InterPro" id="IPR020846">
    <property type="entry name" value="MFS_dom"/>
</dbReference>
<keyword evidence="2" id="KW-0813">Transport</keyword>
<feature type="domain" description="Major facilitator superfamily (MFS) profile" evidence="10">
    <location>
        <begin position="150"/>
        <end position="564"/>
    </location>
</feature>
<dbReference type="FunFam" id="1.20.1250.20:FF:000003">
    <property type="entry name" value="Solute carrier family 17 member 3"/>
    <property type="match status" value="1"/>
</dbReference>
<comment type="similarity">
    <text evidence="7">Belongs to the major facilitator superfamily. Sodium/anion cotransporter (TC 2.A.1.14) family.</text>
</comment>
<feature type="transmembrane region" description="Helical" evidence="9">
    <location>
        <begin position="505"/>
        <end position="531"/>
    </location>
</feature>
<reference evidence="11 12" key="1">
    <citation type="journal article" date="2024" name="Nat. Commun.">
        <title>Phylogenomics reveals the evolutionary origins of lichenization in chlorophyte algae.</title>
        <authorList>
            <person name="Puginier C."/>
            <person name="Libourel C."/>
            <person name="Otte J."/>
            <person name="Skaloud P."/>
            <person name="Haon M."/>
            <person name="Grisel S."/>
            <person name="Petersen M."/>
            <person name="Berrin J.G."/>
            <person name="Delaux P.M."/>
            <person name="Dal Grande F."/>
            <person name="Keller J."/>
        </authorList>
    </citation>
    <scope>NUCLEOTIDE SEQUENCE [LARGE SCALE GENOMIC DNA]</scope>
    <source>
        <strain evidence="11 12">SAG 2145</strain>
    </source>
</reference>
<sequence>MPSFGLQPRLGCLAHGPSQRLKSTLHIRSPRKAHQASVPSDRSLRWQLRRQRLICQAAADFAAPAPGAPIAGDNHGALIHQLLSDHSDEVESYVKEGLREALEDIGDGNSSKQPLAVSAQGGGGLAGQQSNAGPPGPQPPKQFIPHRWRVVAMMSLAFILCNMDKVNMSVAVIPMAEELGWSNTDRGIVSSAFFWGYSLTQIPAGYISTKIGGSMVLMAGVAFWSFGTLVAPPAAHMSLAALCVSRVLVGLGEGLAPSAATSVMAQQVPEGERARAVTAVFGGLDLGSAIGLVVCGPIIARLGWPFVFYLFAALGLIWSILWPLLKPKQPDYSLPPNLRPQPRQASDTSAPWGDFVRTPAVWAIIVAHFCYNYGYYTLLAWLPSYFELALGLPVDSSSLLTLIPYVTMVVMTPFVGPVADGLVKKGWTITRVRKLAQGIAFAGAASCMVGCAFLGPAGAHNAAGSLGSSWVMPGLVGLLSLSFAFSAWARAGLYCNHQDLSPKYAAALLGLTNTAGAIPGILGITSVGLLLDRTNSWAWSLFVPIAACQIFGFVVYSIFASGKRAAFDS</sequence>
<evidence type="ECO:0000256" key="5">
    <source>
        <dbReference type="ARBA" id="ARBA00022989"/>
    </source>
</evidence>
<dbReference type="InterPro" id="IPR044777">
    <property type="entry name" value="SLC17A9-like"/>
</dbReference>
<evidence type="ECO:0000256" key="6">
    <source>
        <dbReference type="ARBA" id="ARBA00023136"/>
    </source>
</evidence>
<dbReference type="GO" id="GO:0015293">
    <property type="term" value="F:symporter activity"/>
    <property type="evidence" value="ECO:0007669"/>
    <property type="project" value="UniProtKB-KW"/>
</dbReference>
<feature type="region of interest" description="Disordered" evidence="8">
    <location>
        <begin position="22"/>
        <end position="42"/>
    </location>
</feature>
<organism evidence="11 12">
    <name type="scientific">Apatococcus lobatus</name>
    <dbReference type="NCBI Taxonomy" id="904363"/>
    <lineage>
        <taxon>Eukaryota</taxon>
        <taxon>Viridiplantae</taxon>
        <taxon>Chlorophyta</taxon>
        <taxon>core chlorophytes</taxon>
        <taxon>Trebouxiophyceae</taxon>
        <taxon>Chlorellales</taxon>
        <taxon>Chlorellaceae</taxon>
        <taxon>Apatococcus</taxon>
    </lineage>
</organism>
<dbReference type="EMBL" id="JALJOS010000003">
    <property type="protein sequence ID" value="KAK9841600.1"/>
    <property type="molecule type" value="Genomic_DNA"/>
</dbReference>
<dbReference type="InterPro" id="IPR050382">
    <property type="entry name" value="MFS_Na/Anion_cotransporter"/>
</dbReference>
<evidence type="ECO:0000256" key="9">
    <source>
        <dbReference type="SAM" id="Phobius"/>
    </source>
</evidence>
<feature type="region of interest" description="Disordered" evidence="8">
    <location>
        <begin position="104"/>
        <end position="141"/>
    </location>
</feature>
<feature type="transmembrane region" description="Helical" evidence="9">
    <location>
        <begin position="435"/>
        <end position="458"/>
    </location>
</feature>
<dbReference type="Pfam" id="PF07690">
    <property type="entry name" value="MFS_1"/>
    <property type="match status" value="1"/>
</dbReference>
<dbReference type="PANTHER" id="PTHR11662:SF243">
    <property type="entry name" value="ANION TRANSPORTER 6, CHLOROPLASTIC-RELATED"/>
    <property type="match status" value="1"/>
</dbReference>
<gene>
    <name evidence="11" type="ORF">WJX74_008540</name>
</gene>
<dbReference type="InterPro" id="IPR011701">
    <property type="entry name" value="MFS"/>
</dbReference>
<dbReference type="PROSITE" id="PS50850">
    <property type="entry name" value="MFS"/>
    <property type="match status" value="1"/>
</dbReference>
<feature type="compositionally biased region" description="Basic residues" evidence="8">
    <location>
        <begin position="23"/>
        <end position="34"/>
    </location>
</feature>
<evidence type="ECO:0000256" key="4">
    <source>
        <dbReference type="ARBA" id="ARBA00022847"/>
    </source>
</evidence>
<dbReference type="Gene3D" id="1.20.1250.20">
    <property type="entry name" value="MFS general substrate transporter like domains"/>
    <property type="match status" value="2"/>
</dbReference>
<evidence type="ECO:0000259" key="10">
    <source>
        <dbReference type="PROSITE" id="PS50850"/>
    </source>
</evidence>
<evidence type="ECO:0000256" key="8">
    <source>
        <dbReference type="SAM" id="MobiDB-lite"/>
    </source>
</evidence>
<accession>A0AAW1S689</accession>
<keyword evidence="4" id="KW-0769">Symport</keyword>
<keyword evidence="6 9" id="KW-0472">Membrane</keyword>
<dbReference type="AlphaFoldDB" id="A0AAW1S689"/>
<evidence type="ECO:0000313" key="12">
    <source>
        <dbReference type="Proteomes" id="UP001438707"/>
    </source>
</evidence>
<feature type="transmembrane region" description="Helical" evidence="9">
    <location>
        <begin position="306"/>
        <end position="325"/>
    </location>
</feature>
<comment type="caution">
    <text evidence="11">The sequence shown here is derived from an EMBL/GenBank/DDBJ whole genome shotgun (WGS) entry which is preliminary data.</text>
</comment>
<dbReference type="GO" id="GO:0016020">
    <property type="term" value="C:membrane"/>
    <property type="evidence" value="ECO:0007669"/>
    <property type="project" value="UniProtKB-SubCell"/>
</dbReference>
<dbReference type="PANTHER" id="PTHR11662">
    <property type="entry name" value="SOLUTE CARRIER FAMILY 17"/>
    <property type="match status" value="1"/>
</dbReference>
<protein>
    <recommendedName>
        <fullName evidence="10">Major facilitator superfamily (MFS) profile domain-containing protein</fullName>
    </recommendedName>
</protein>
<evidence type="ECO:0000256" key="2">
    <source>
        <dbReference type="ARBA" id="ARBA00022448"/>
    </source>
</evidence>
<feature type="transmembrane region" description="Helical" evidence="9">
    <location>
        <begin position="470"/>
        <end position="493"/>
    </location>
</feature>
<evidence type="ECO:0000256" key="1">
    <source>
        <dbReference type="ARBA" id="ARBA00004141"/>
    </source>
</evidence>
<dbReference type="InterPro" id="IPR036259">
    <property type="entry name" value="MFS_trans_sf"/>
</dbReference>
<keyword evidence="5 9" id="KW-1133">Transmembrane helix</keyword>
<keyword evidence="12" id="KW-1185">Reference proteome</keyword>
<dbReference type="GO" id="GO:0005315">
    <property type="term" value="F:phosphate transmembrane transporter activity"/>
    <property type="evidence" value="ECO:0007669"/>
    <property type="project" value="UniProtKB-ARBA"/>
</dbReference>
<dbReference type="Proteomes" id="UP001438707">
    <property type="component" value="Unassembled WGS sequence"/>
</dbReference>
<feature type="transmembrane region" description="Helical" evidence="9">
    <location>
        <begin position="360"/>
        <end position="382"/>
    </location>
</feature>
<feature type="transmembrane region" description="Helical" evidence="9">
    <location>
        <begin position="537"/>
        <end position="559"/>
    </location>
</feature>
<dbReference type="CDD" id="cd17380">
    <property type="entry name" value="MFS_SLC17A9_like"/>
    <property type="match status" value="1"/>
</dbReference>
<comment type="subcellular location">
    <subcellularLocation>
        <location evidence="1">Membrane</location>
        <topology evidence="1">Multi-pass membrane protein</topology>
    </subcellularLocation>
</comment>
<evidence type="ECO:0000256" key="7">
    <source>
        <dbReference type="ARBA" id="ARBA00024362"/>
    </source>
</evidence>
<evidence type="ECO:0000256" key="3">
    <source>
        <dbReference type="ARBA" id="ARBA00022692"/>
    </source>
</evidence>
<feature type="transmembrane region" description="Helical" evidence="9">
    <location>
        <begin position="402"/>
        <end position="423"/>
    </location>
</feature>
<name>A0AAW1S689_9CHLO</name>
<dbReference type="SUPFAM" id="SSF103473">
    <property type="entry name" value="MFS general substrate transporter"/>
    <property type="match status" value="1"/>
</dbReference>
<evidence type="ECO:0000313" key="11">
    <source>
        <dbReference type="EMBL" id="KAK9841600.1"/>
    </source>
</evidence>